<accession>A0A6S6TSA6</accession>
<dbReference type="Gene3D" id="3.40.630.30">
    <property type="match status" value="1"/>
</dbReference>
<dbReference type="SUPFAM" id="SSF55729">
    <property type="entry name" value="Acyl-CoA N-acyltransferases (Nat)"/>
    <property type="match status" value="1"/>
</dbReference>
<evidence type="ECO:0000256" key="1">
    <source>
        <dbReference type="ARBA" id="ARBA00005189"/>
    </source>
</evidence>
<evidence type="ECO:0000256" key="7">
    <source>
        <dbReference type="ARBA" id="ARBA00039058"/>
    </source>
</evidence>
<comment type="function">
    <text evidence="9">Catalyzes the first step in the biosynthesis of ornithine lipids, which are phosphorus-free membrane lipids. Catalyzes the 3-hydroxyacyl-acyl carrier protein-dependent acylation of ornithine to form lyso-ornithine lipid (LOL).</text>
</comment>
<evidence type="ECO:0000256" key="2">
    <source>
        <dbReference type="ARBA" id="ARBA00022516"/>
    </source>
</evidence>
<evidence type="ECO:0000313" key="11">
    <source>
        <dbReference type="EMBL" id="CAA6823682.1"/>
    </source>
</evidence>
<dbReference type="PANTHER" id="PTHR37323:SF1">
    <property type="entry name" value="L-ORNITHINE N(ALPHA)-ACYLTRANSFERASE"/>
    <property type="match status" value="1"/>
</dbReference>
<dbReference type="PANTHER" id="PTHR37323">
    <property type="entry name" value="GCN5-RELATED N-ACETYLTRANSFERASE"/>
    <property type="match status" value="1"/>
</dbReference>
<dbReference type="Pfam" id="PF13444">
    <property type="entry name" value="Acetyltransf_5"/>
    <property type="match status" value="1"/>
</dbReference>
<dbReference type="EC" id="2.3.2.30" evidence="7"/>
<dbReference type="GO" id="GO:0043810">
    <property type="term" value="F:ornithine-acyl [acyl carrier protein] N-acyltransferase activity"/>
    <property type="evidence" value="ECO:0007669"/>
    <property type="project" value="UniProtKB-EC"/>
</dbReference>
<name>A0A6S6TSA6_9GAMM</name>
<reference evidence="11" key="1">
    <citation type="submission" date="2020-01" db="EMBL/GenBank/DDBJ databases">
        <authorList>
            <person name="Meier V. D."/>
            <person name="Meier V D."/>
        </authorList>
    </citation>
    <scope>NUCLEOTIDE SEQUENCE</scope>
    <source>
        <strain evidence="11">HLG_WM_MAG_07</strain>
    </source>
</reference>
<keyword evidence="4" id="KW-0443">Lipid metabolism</keyword>
<evidence type="ECO:0000256" key="3">
    <source>
        <dbReference type="ARBA" id="ARBA00022679"/>
    </source>
</evidence>
<keyword evidence="2" id="KW-0444">Lipid biosynthesis</keyword>
<dbReference type="InterPro" id="IPR052351">
    <property type="entry name" value="Ornithine_N-alpha-AT"/>
</dbReference>
<evidence type="ECO:0000256" key="9">
    <source>
        <dbReference type="ARBA" id="ARBA00045724"/>
    </source>
</evidence>
<comment type="similarity">
    <text evidence="6">Belongs to the acetyltransferase family. OlsB subfamily.</text>
</comment>
<evidence type="ECO:0000256" key="5">
    <source>
        <dbReference type="ARBA" id="ARBA00023315"/>
    </source>
</evidence>
<protein>
    <recommendedName>
        <fullName evidence="8">L-ornithine N(alpha)-acyltransferase</fullName>
        <ecNumber evidence="7">2.3.2.30</ecNumber>
    </recommendedName>
</protein>
<evidence type="ECO:0000256" key="10">
    <source>
        <dbReference type="ARBA" id="ARBA00047785"/>
    </source>
</evidence>
<evidence type="ECO:0000256" key="4">
    <source>
        <dbReference type="ARBA" id="ARBA00023098"/>
    </source>
</evidence>
<dbReference type="InterPro" id="IPR016181">
    <property type="entry name" value="Acyl_CoA_acyltransferase"/>
</dbReference>
<comment type="catalytic activity">
    <reaction evidence="10">
        <text>a (3R)-hydroxyacyl-[ACP] + L-ornithine = a lyso-ornithine lipid + holo-[ACP] + H(+)</text>
        <dbReference type="Rhea" id="RHEA:20633"/>
        <dbReference type="Rhea" id="RHEA-COMP:9685"/>
        <dbReference type="Rhea" id="RHEA-COMP:9945"/>
        <dbReference type="ChEBI" id="CHEBI:15378"/>
        <dbReference type="ChEBI" id="CHEBI:46911"/>
        <dbReference type="ChEBI" id="CHEBI:64479"/>
        <dbReference type="ChEBI" id="CHEBI:78827"/>
        <dbReference type="ChEBI" id="CHEBI:138482"/>
        <dbReference type="EC" id="2.3.2.30"/>
    </reaction>
    <physiologicalReaction direction="left-to-right" evidence="10">
        <dbReference type="Rhea" id="RHEA:20634"/>
    </physiologicalReaction>
</comment>
<keyword evidence="3" id="KW-0808">Transferase</keyword>
<gene>
    <name evidence="11" type="ORF">HELGO_WM21332</name>
</gene>
<dbReference type="GO" id="GO:0006629">
    <property type="term" value="P:lipid metabolic process"/>
    <property type="evidence" value="ECO:0007669"/>
    <property type="project" value="UniProtKB-KW"/>
</dbReference>
<sequence>MRNSSKQIQPSLIVELAHTQEDIETSQRLRYQIFAEEQGAQLSSANQNLDKDFFDPYCHHLVVKERETNKVVGSTRILTDLAAKSAGGFYSQHEFDLNALLPLKGNVIEIGRTCIHKDYRKRPFLLS</sequence>
<proteinExistence type="inferred from homology"/>
<evidence type="ECO:0000256" key="6">
    <source>
        <dbReference type="ARBA" id="ARBA00038095"/>
    </source>
</evidence>
<comment type="pathway">
    <text evidence="1">Lipid metabolism.</text>
</comment>
<evidence type="ECO:0000256" key="8">
    <source>
        <dbReference type="ARBA" id="ARBA00039866"/>
    </source>
</evidence>
<keyword evidence="5" id="KW-0012">Acyltransferase</keyword>
<dbReference type="EMBL" id="CACVAY010000115">
    <property type="protein sequence ID" value="CAA6823682.1"/>
    <property type="molecule type" value="Genomic_DNA"/>
</dbReference>
<organism evidence="11">
    <name type="scientific">uncultured Thiotrichaceae bacterium</name>
    <dbReference type="NCBI Taxonomy" id="298394"/>
    <lineage>
        <taxon>Bacteria</taxon>
        <taxon>Pseudomonadati</taxon>
        <taxon>Pseudomonadota</taxon>
        <taxon>Gammaproteobacteria</taxon>
        <taxon>Thiotrichales</taxon>
        <taxon>Thiotrichaceae</taxon>
        <taxon>environmental samples</taxon>
    </lineage>
</organism>
<dbReference type="AlphaFoldDB" id="A0A6S6TSA6"/>